<dbReference type="Proteomes" id="UP001193389">
    <property type="component" value="Chromosome"/>
</dbReference>
<dbReference type="EMBL" id="AP018694">
    <property type="protein sequence ID" value="BBE16198.1"/>
    <property type="molecule type" value="Genomic_DNA"/>
</dbReference>
<accession>A0A5K7S3P4</accession>
<proteinExistence type="predicted"/>
<protein>
    <submittedName>
        <fullName evidence="1">Uncharacterized protein</fullName>
    </submittedName>
</protein>
<sequence>MQIQLKSPGEIPELLIIHPIKQSNDFILELYFKSSNLRNTNLFLSIT</sequence>
<organism evidence="1 2">
    <name type="scientific">Aquipluma nitroreducens</name>
    <dbReference type="NCBI Taxonomy" id="2010828"/>
    <lineage>
        <taxon>Bacteria</taxon>
        <taxon>Pseudomonadati</taxon>
        <taxon>Bacteroidota</taxon>
        <taxon>Bacteroidia</taxon>
        <taxon>Marinilabiliales</taxon>
        <taxon>Prolixibacteraceae</taxon>
        <taxon>Aquipluma</taxon>
    </lineage>
</organism>
<name>A0A5K7S3P4_9BACT</name>
<gene>
    <name evidence="1" type="ORF">AQPE_0335</name>
</gene>
<dbReference type="KEGG" id="anf:AQPE_0335"/>
<keyword evidence="2" id="KW-1185">Reference proteome</keyword>
<evidence type="ECO:0000313" key="2">
    <source>
        <dbReference type="Proteomes" id="UP001193389"/>
    </source>
</evidence>
<dbReference type="AlphaFoldDB" id="A0A5K7S3P4"/>
<reference evidence="1" key="1">
    <citation type="journal article" date="2020" name="Int. J. Syst. Evol. Microbiol.">
        <title>Aquipluma nitroreducens gen. nov. sp. nov., a novel facultatively anaerobic bacterium isolated from a freshwater lake.</title>
        <authorList>
            <person name="Watanabe M."/>
            <person name="Kojima H."/>
            <person name="Fukui M."/>
        </authorList>
    </citation>
    <scope>NUCLEOTIDE SEQUENCE</scope>
    <source>
        <strain evidence="1">MeG22</strain>
    </source>
</reference>
<evidence type="ECO:0000313" key="1">
    <source>
        <dbReference type="EMBL" id="BBE16198.1"/>
    </source>
</evidence>